<dbReference type="Gene3D" id="2.70.170.10">
    <property type="entry name" value="Neurotransmitter-gated ion-channel ligand-binding domain"/>
    <property type="match status" value="1"/>
</dbReference>
<evidence type="ECO:0000313" key="3">
    <source>
        <dbReference type="Proteomes" id="UP000694888"/>
    </source>
</evidence>
<evidence type="ECO:0000256" key="1">
    <source>
        <dbReference type="SAM" id="MobiDB-lite"/>
    </source>
</evidence>
<keyword evidence="2" id="KW-0812">Transmembrane</keyword>
<evidence type="ECO:0000313" key="4">
    <source>
        <dbReference type="RefSeq" id="XP_005092734.2"/>
    </source>
</evidence>
<dbReference type="GeneID" id="101862781"/>
<evidence type="ECO:0000256" key="2">
    <source>
        <dbReference type="SAM" id="Phobius"/>
    </source>
</evidence>
<accession>A0ABM0JFV5</accession>
<keyword evidence="2" id="KW-1133">Transmembrane helix</keyword>
<gene>
    <name evidence="4" type="primary">LOC101862781</name>
</gene>
<feature type="region of interest" description="Disordered" evidence="1">
    <location>
        <begin position="271"/>
        <end position="291"/>
    </location>
</feature>
<proteinExistence type="predicted"/>
<dbReference type="InterPro" id="IPR036734">
    <property type="entry name" value="Neur_chan_lig-bd_sf"/>
</dbReference>
<reference evidence="4" key="1">
    <citation type="submission" date="2025-08" db="UniProtKB">
        <authorList>
            <consortium name="RefSeq"/>
        </authorList>
    </citation>
    <scope>IDENTIFICATION</scope>
</reference>
<feature type="compositionally biased region" description="Polar residues" evidence="1">
    <location>
        <begin position="272"/>
        <end position="281"/>
    </location>
</feature>
<feature type="transmembrane region" description="Helical" evidence="2">
    <location>
        <begin position="193"/>
        <end position="215"/>
    </location>
</feature>
<protein>
    <submittedName>
        <fullName evidence="4">Uncharacterized protein LOC101862781</fullName>
    </submittedName>
</protein>
<sequence length="291" mass="33553">MVIQNLIECKFEKVWKDVEHNSNGEAFVLEKRRITGRFSESMELQSFPFDTQCLSLLLTSEQQKLEFAEDNVEASLVNHLTFIDQQEWMVWDIVEFKQDDRLGEFSNLQPMQPMILVQIHATRKSGFFVWNLLAVMVNGFKTGTSASWSETWPKSADLWVAVTMEANKMAAKLIRWEEVLILRKMDKYILSSMLLMHLVCVWHAIICFVSSSSTLGDTLDVVGFIVLIAVFFLFQIIFVIVVRLQISDKRAGLQLMENEYKAKVSRLMGRSYNGSKQNGRQANKMGRSFDP</sequence>
<feature type="transmembrane region" description="Helical" evidence="2">
    <location>
        <begin position="221"/>
        <end position="242"/>
    </location>
</feature>
<keyword evidence="3" id="KW-1185">Reference proteome</keyword>
<dbReference type="RefSeq" id="XP_005092734.2">
    <property type="nucleotide sequence ID" value="XM_005092677.2"/>
</dbReference>
<dbReference type="Proteomes" id="UP000694888">
    <property type="component" value="Unplaced"/>
</dbReference>
<organism evidence="3 4">
    <name type="scientific">Aplysia californica</name>
    <name type="common">California sea hare</name>
    <dbReference type="NCBI Taxonomy" id="6500"/>
    <lineage>
        <taxon>Eukaryota</taxon>
        <taxon>Metazoa</taxon>
        <taxon>Spiralia</taxon>
        <taxon>Lophotrochozoa</taxon>
        <taxon>Mollusca</taxon>
        <taxon>Gastropoda</taxon>
        <taxon>Heterobranchia</taxon>
        <taxon>Euthyneura</taxon>
        <taxon>Tectipleura</taxon>
        <taxon>Aplysiida</taxon>
        <taxon>Aplysioidea</taxon>
        <taxon>Aplysiidae</taxon>
        <taxon>Aplysia</taxon>
    </lineage>
</organism>
<name>A0ABM0JFV5_APLCA</name>
<keyword evidence="2" id="KW-0472">Membrane</keyword>